<evidence type="ECO:0000256" key="1">
    <source>
        <dbReference type="ARBA" id="ARBA00004123"/>
    </source>
</evidence>
<evidence type="ECO:0000313" key="9">
    <source>
        <dbReference type="EMBL" id="KAJ2672930.1"/>
    </source>
</evidence>
<evidence type="ECO:0000256" key="6">
    <source>
        <dbReference type="ARBA" id="ARBA00023306"/>
    </source>
</evidence>
<dbReference type="InterPro" id="IPR022031">
    <property type="entry name" value="Rif1_N"/>
</dbReference>
<dbReference type="InterPro" id="IPR016024">
    <property type="entry name" value="ARM-type_fold"/>
</dbReference>
<reference evidence="9" key="1">
    <citation type="submission" date="2022-07" db="EMBL/GenBank/DDBJ databases">
        <title>Phylogenomic reconstructions and comparative analyses of Kickxellomycotina fungi.</title>
        <authorList>
            <person name="Reynolds N.K."/>
            <person name="Stajich J.E."/>
            <person name="Barry K."/>
            <person name="Grigoriev I.V."/>
            <person name="Crous P."/>
            <person name="Smith M.E."/>
        </authorList>
    </citation>
    <scope>NUCLEOTIDE SEQUENCE</scope>
    <source>
        <strain evidence="9">NRRL 3115</strain>
    </source>
</reference>
<proteinExistence type="predicted"/>
<dbReference type="InterPro" id="IPR011989">
    <property type="entry name" value="ARM-like"/>
</dbReference>
<gene>
    <name evidence="9" type="ORF">GGI25_004911</name>
</gene>
<protein>
    <recommendedName>
        <fullName evidence="8">Telomere-associated protein Rif1 N-terminal domain-containing protein</fullName>
    </recommendedName>
</protein>
<feature type="domain" description="Telomere-associated protein Rif1 N-terminal" evidence="8">
    <location>
        <begin position="184"/>
        <end position="515"/>
    </location>
</feature>
<evidence type="ECO:0000313" key="10">
    <source>
        <dbReference type="Proteomes" id="UP001151518"/>
    </source>
</evidence>
<evidence type="ECO:0000256" key="4">
    <source>
        <dbReference type="ARBA" id="ARBA00022895"/>
    </source>
</evidence>
<evidence type="ECO:0000256" key="7">
    <source>
        <dbReference type="SAM" id="MobiDB-lite"/>
    </source>
</evidence>
<dbReference type="PANTHER" id="PTHR22928:SF3">
    <property type="entry name" value="TELOMERE-ASSOCIATED PROTEIN RIF1"/>
    <property type="match status" value="1"/>
</dbReference>
<keyword evidence="6" id="KW-0131">Cell cycle</keyword>
<sequence length="1305" mass="144997">MAGSASTSNTPVAKREAGAHLLDPGPSTPLSRFGSVSVNASFKRVHFSPQNEEFHVDMVPQSSPTSARRRPFSRSILKRSIEKAASSQQLLSSDIDGCDQYSENGLLDRFPSPTDIDAGMPQSMANQDEDAARVLFASTEAGVNRTGANSNKNTPFDQVFTEAVEKLHEIVSEDSQSAVQLTSLYSELSSAISKNNDETANTNSYSKHMPLLLDCLRRDISIGRKKLRVASLAALKCLACVLHADKLSGVVENEDKVFSVLQTMFSRVQDEHPANKALGMIAVSCIGVQRVSAATFQRLIPDSVKLCVHIMSQFERSTSLVFQCLVAIEMLLKRFPSATRDEAHLWLFPVLGHIASPVSGVQAKADDIIRRNMPWVAADAQRPDMDVLVHAFIDKYIDLFFDSWRRLCDQDEFVLIARTWGMVVTVCARWCRPRIGDLLQVIQTCFNSKNADILVAALMQWRCLIYAFTLENRIQLRKCVKLVVTPISALLSNHDNEEKVRLASVRCWAMLVYALGEELGSHIDIVMDIAFIAAEDPSTEVRETVARILAATLNRNILPEDKIAQFVIPKMIIGTTTLAAADGKGLSATRGPFSSESDFSGDHTVTTCGYIIGIGKGSPTVPVITQTISKFIQRYVIVECAKPGLSNAEKRNQPESRSKYEEFSQLCGAFACVANSSDVSLLAELLLNANPLKQGDSIYSTIQDLDHFLLSPYAVLFQVLSTRFEEMLTDVSYDFMPDIWGFERAGACVSQAISATFLVLLFDKLCTQSSTLSDQNQQLVLNYIDECTSKLVHSTSPDQVVNEGCILFLAVLECLLHRYPVSNMQKQFIEDMPNAVLQQIKKHALTSLSFEEHSLSLGKLFGCVLRIHALLPDSTRQAQLDVIVVCREAKSNNDFWSTVLSLAASLLEDTNAVKNWHTVDMFFALCQDKQVDTDDPIEILHCYGLGIFLLGLVIKFAVGDTWTIPALPTLNASSPLPASPDRVMVEQHHITTAELLAVTSHIKKLGDLDVEQIIRVQRIITGLIDILCYTVDNEPPNNSSLKQHPVLISSDMRSADTTIAGAKDRLNTCSSELQGLISLAINLLSFLEQLRQHRIDERSTDYLVDMVEAQLRRKTPKEPEEQTKQGEQEKQLEYMEQLEHVEQTVRMEQEVQIEYEKQEEKQQQSPYIQCMELESTDTTALLKRQLDSAATSDNEGDKGTAFASLSSTSSALSSPGASTIKSRRKDRAKRARLAKRRRLAANSDDDIKGLEQLMQLLGRLEAGLEDTSRLSIDNVCVVQERISSIQQRLCRVVRQKVDELSTKEQ</sequence>
<keyword evidence="4" id="KW-0779">Telomere</keyword>
<keyword evidence="3" id="KW-0158">Chromosome</keyword>
<dbReference type="GO" id="GO:0000723">
    <property type="term" value="P:telomere maintenance"/>
    <property type="evidence" value="ECO:0007669"/>
    <property type="project" value="TreeGrafter"/>
</dbReference>
<feature type="compositionally biased region" description="Low complexity" evidence="7">
    <location>
        <begin position="1199"/>
        <end position="1218"/>
    </location>
</feature>
<dbReference type="Proteomes" id="UP001151518">
    <property type="component" value="Unassembled WGS sequence"/>
</dbReference>
<dbReference type="GO" id="GO:0000781">
    <property type="term" value="C:chromosome, telomeric region"/>
    <property type="evidence" value="ECO:0007669"/>
    <property type="project" value="UniProtKB-SubCell"/>
</dbReference>
<evidence type="ECO:0000256" key="3">
    <source>
        <dbReference type="ARBA" id="ARBA00022454"/>
    </source>
</evidence>
<feature type="compositionally biased region" description="Basic residues" evidence="7">
    <location>
        <begin position="1221"/>
        <end position="1237"/>
    </location>
</feature>
<evidence type="ECO:0000256" key="5">
    <source>
        <dbReference type="ARBA" id="ARBA00023242"/>
    </source>
</evidence>
<dbReference type="EMBL" id="JANBTW010000074">
    <property type="protein sequence ID" value="KAJ2672930.1"/>
    <property type="molecule type" value="Genomic_DNA"/>
</dbReference>
<feature type="region of interest" description="Disordered" evidence="7">
    <location>
        <begin position="1187"/>
        <end position="1237"/>
    </location>
</feature>
<evidence type="ECO:0000256" key="2">
    <source>
        <dbReference type="ARBA" id="ARBA00004574"/>
    </source>
</evidence>
<name>A0A9W8G3B4_9FUNG</name>
<accession>A0A9W8G3B4</accession>
<dbReference type="Gene3D" id="1.25.10.10">
    <property type="entry name" value="Leucine-rich Repeat Variant"/>
    <property type="match status" value="1"/>
</dbReference>
<comment type="caution">
    <text evidence="9">The sequence shown here is derived from an EMBL/GenBank/DDBJ whole genome shotgun (WGS) entry which is preliminary data.</text>
</comment>
<dbReference type="PANTHER" id="PTHR22928">
    <property type="entry name" value="TELOMERE-ASSOCIATED PROTEIN RIF1"/>
    <property type="match status" value="1"/>
</dbReference>
<keyword evidence="5" id="KW-0539">Nucleus</keyword>
<evidence type="ECO:0000259" key="8">
    <source>
        <dbReference type="Pfam" id="PF12231"/>
    </source>
</evidence>
<comment type="subcellular location">
    <subcellularLocation>
        <location evidence="2">Chromosome</location>
        <location evidence="2">Telomere</location>
    </subcellularLocation>
    <subcellularLocation>
        <location evidence="1">Nucleus</location>
    </subcellularLocation>
</comment>
<dbReference type="OrthoDB" id="9976382at2759"/>
<dbReference type="SUPFAM" id="SSF48371">
    <property type="entry name" value="ARM repeat"/>
    <property type="match status" value="1"/>
</dbReference>
<organism evidence="9 10">
    <name type="scientific">Coemansia spiralis</name>
    <dbReference type="NCBI Taxonomy" id="417178"/>
    <lineage>
        <taxon>Eukaryota</taxon>
        <taxon>Fungi</taxon>
        <taxon>Fungi incertae sedis</taxon>
        <taxon>Zoopagomycota</taxon>
        <taxon>Kickxellomycotina</taxon>
        <taxon>Kickxellomycetes</taxon>
        <taxon>Kickxellales</taxon>
        <taxon>Kickxellaceae</taxon>
        <taxon>Coemansia</taxon>
    </lineage>
</organism>
<dbReference type="GO" id="GO:0005634">
    <property type="term" value="C:nucleus"/>
    <property type="evidence" value="ECO:0007669"/>
    <property type="project" value="UniProtKB-SubCell"/>
</dbReference>
<dbReference type="Pfam" id="PF12231">
    <property type="entry name" value="Rif1_N"/>
    <property type="match status" value="1"/>
</dbReference>